<organism evidence="1 2">
    <name type="scientific">Mycoplasma ovis str. Michigan</name>
    <dbReference type="NCBI Taxonomy" id="1415773"/>
    <lineage>
        <taxon>Bacteria</taxon>
        <taxon>Bacillati</taxon>
        <taxon>Mycoplasmatota</taxon>
        <taxon>Mollicutes</taxon>
        <taxon>Mycoplasmataceae</taxon>
        <taxon>Mycoplasma</taxon>
    </lineage>
</organism>
<dbReference type="EMBL" id="CP006935">
    <property type="protein sequence ID" value="AHC40205.1"/>
    <property type="molecule type" value="Genomic_DNA"/>
</dbReference>
<evidence type="ECO:0000313" key="2">
    <source>
        <dbReference type="Proteomes" id="UP000018745"/>
    </source>
</evidence>
<gene>
    <name evidence="1" type="ORF">OVS_01490</name>
</gene>
<evidence type="ECO:0000313" key="1">
    <source>
        <dbReference type="EMBL" id="AHC40205.1"/>
    </source>
</evidence>
<dbReference type="RefSeq" id="WP_024071084.1">
    <property type="nucleotide sequence ID" value="NC_023062.1"/>
</dbReference>
<protein>
    <submittedName>
        <fullName evidence="1">Uncharacterized protein</fullName>
    </submittedName>
</protein>
<name>A0ABM5P1S0_9MOLU</name>
<proteinExistence type="predicted"/>
<sequence>MTEEEFNEKDGFFLKNSLDVLNVKDCQMVTTQPSGNWNSIKCLEKEYSLTDNNQVFF</sequence>
<keyword evidence="2" id="KW-1185">Reference proteome</keyword>
<accession>A0ABM5P1S0</accession>
<dbReference type="Proteomes" id="UP000018745">
    <property type="component" value="Chromosome"/>
</dbReference>
<reference evidence="1 2" key="1">
    <citation type="journal article" date="2014" name="Genome Announc.">
        <title>Complete Genome Sequence of Mycoplasma ovis Strain Michigan, a Hemoplasma of Sheep with Two Distinct 16S rRNA Genes.</title>
        <authorList>
            <person name="Deshuillers P.L."/>
            <person name="Santos A.P."/>
            <person name="do Nascimento N.C."/>
            <person name="Hampel J.A."/>
            <person name="Bergin I.L."/>
            <person name="Dyson M.C."/>
            <person name="Messick J.B."/>
        </authorList>
    </citation>
    <scope>NUCLEOTIDE SEQUENCE [LARGE SCALE GENOMIC DNA]</scope>
    <source>
        <strain evidence="1 2">Michigan</strain>
    </source>
</reference>